<feature type="region of interest" description="Disordered" evidence="3">
    <location>
        <begin position="463"/>
        <end position="491"/>
    </location>
</feature>
<protein>
    <submittedName>
        <fullName evidence="5">Retrovirus-related pol polyprotein from transposon TNT 1-94</fullName>
    </submittedName>
</protein>
<reference evidence="5" key="1">
    <citation type="journal article" date="2022" name="Int. J. Mol. Sci.">
        <title>Draft Genome of Tanacetum Coccineum: Genomic Comparison of Closely Related Tanacetum-Family Plants.</title>
        <authorList>
            <person name="Yamashiro T."/>
            <person name="Shiraishi A."/>
            <person name="Nakayama K."/>
            <person name="Satake H."/>
        </authorList>
    </citation>
    <scope>NUCLEOTIDE SEQUENCE</scope>
</reference>
<comment type="caution">
    <text evidence="5">The sequence shown here is derived from an EMBL/GenBank/DDBJ whole genome shotgun (WGS) entry which is preliminary data.</text>
</comment>
<feature type="region of interest" description="Disordered" evidence="3">
    <location>
        <begin position="744"/>
        <end position="777"/>
    </location>
</feature>
<feature type="coiled-coil region" evidence="2">
    <location>
        <begin position="620"/>
        <end position="686"/>
    </location>
</feature>
<dbReference type="EMBL" id="BQNB010020454">
    <property type="protein sequence ID" value="GJT96127.1"/>
    <property type="molecule type" value="Genomic_DNA"/>
</dbReference>
<reference evidence="5" key="2">
    <citation type="submission" date="2022-01" db="EMBL/GenBank/DDBJ databases">
        <authorList>
            <person name="Yamashiro T."/>
            <person name="Shiraishi A."/>
            <person name="Satake H."/>
            <person name="Nakayama K."/>
        </authorList>
    </citation>
    <scope>NUCLEOTIDE SEQUENCE</scope>
</reference>
<evidence type="ECO:0000256" key="2">
    <source>
        <dbReference type="SAM" id="Coils"/>
    </source>
</evidence>
<sequence length="777" mass="86561">MAVVEVPETLEYRGAGQRKPERQWTADERKLAKLRFSGLQKSHHVDFQDSPDDEEDTEAGTQRFSNAKATAQTECHKCGKKGHFVRDCWSKTLVPSYQSPFQPKLIHSSKHKPESRHTKDFEAKYNKIKAKLALLNSNASAPSSSSCKNKGLIVETYYWDEEEVSYDDNEATKVKALMALTDKERVSVGNESANNGEWIKISIEKNNLMSKHRNLVQELNTCEEQLLVLEQAMLDLLTMQHVNTEILKDNQNLRNQLKELSSITEAWLNSSSKVNKCISEQIATQKRKILGIDQLTKDTSSFGPKDLVFIKSSADNSEVSITSSNKPKLSKTEDSTLSNHDTGKHRYDAAMARLLEPYSGSKTIKSILKSKSTFKAETLKGITINEPFSAPARGKKSSLVSKTNSAPAGKLKRIISLRRGIKPRNPQHITQNCKTCGSNVHTTSDHNDIEWFKKREALQAKKAESFKARKTESLNALRSKTPTKRPKKDNETIEYGCNIDSKITSDACQLLEGKLTAKRVDQQATSDPTSLGVTSEARANSQLSSALPTTEANPENSAPRASSVASQIKEETSSTIKLEDLANLVSHVQPSFKDLDSPEDDHVIVVADSDEDEDDESSQVQELTNQVLILQSQKYKLELEKNKAEAALLKAQPSFPNVEQLKELLFDELTEEVKRLKKQVHELEIELPGDLKEIPTKMEDFTKTITRLTSQVASLTLDALPDLLLNVTKALNKFAQVLDSVSSKAGDQSVPLVGQANTRPAEGEKTQIKQPSLSFFK</sequence>
<keyword evidence="1" id="KW-0863">Zinc-finger</keyword>
<name>A0ABQ5I9Z2_9ASTR</name>
<dbReference type="Proteomes" id="UP001151760">
    <property type="component" value="Unassembled WGS sequence"/>
</dbReference>
<keyword evidence="6" id="KW-1185">Reference proteome</keyword>
<feature type="domain" description="CCHC-type" evidence="4">
    <location>
        <begin position="75"/>
        <end position="88"/>
    </location>
</feature>
<evidence type="ECO:0000313" key="5">
    <source>
        <dbReference type="EMBL" id="GJT96127.1"/>
    </source>
</evidence>
<feature type="compositionally biased region" description="Polar residues" evidence="3">
    <location>
        <begin position="522"/>
        <end position="566"/>
    </location>
</feature>
<evidence type="ECO:0000259" key="4">
    <source>
        <dbReference type="PROSITE" id="PS50158"/>
    </source>
</evidence>
<feature type="region of interest" description="Disordered" evidence="3">
    <location>
        <begin position="520"/>
        <end position="568"/>
    </location>
</feature>
<keyword evidence="1" id="KW-0862">Zinc</keyword>
<gene>
    <name evidence="5" type="ORF">Tco_1091645</name>
</gene>
<evidence type="ECO:0000256" key="1">
    <source>
        <dbReference type="PROSITE-ProRule" id="PRU00047"/>
    </source>
</evidence>
<dbReference type="InterPro" id="IPR001878">
    <property type="entry name" value="Znf_CCHC"/>
</dbReference>
<feature type="coiled-coil region" evidence="2">
    <location>
        <begin position="205"/>
        <end position="263"/>
    </location>
</feature>
<keyword evidence="1" id="KW-0479">Metal-binding</keyword>
<feature type="region of interest" description="Disordered" evidence="3">
    <location>
        <begin position="319"/>
        <end position="343"/>
    </location>
</feature>
<evidence type="ECO:0000256" key="3">
    <source>
        <dbReference type="SAM" id="MobiDB-lite"/>
    </source>
</evidence>
<dbReference type="SUPFAM" id="SSF57756">
    <property type="entry name" value="Retrovirus zinc finger-like domains"/>
    <property type="match status" value="1"/>
</dbReference>
<feature type="compositionally biased region" description="Basic and acidic residues" evidence="3">
    <location>
        <begin position="463"/>
        <end position="472"/>
    </location>
</feature>
<dbReference type="Gene3D" id="4.10.60.10">
    <property type="entry name" value="Zinc finger, CCHC-type"/>
    <property type="match status" value="1"/>
</dbReference>
<dbReference type="SMART" id="SM00343">
    <property type="entry name" value="ZnF_C2HC"/>
    <property type="match status" value="1"/>
</dbReference>
<dbReference type="PROSITE" id="PS50158">
    <property type="entry name" value="ZF_CCHC"/>
    <property type="match status" value="1"/>
</dbReference>
<proteinExistence type="predicted"/>
<keyword evidence="2" id="KW-0175">Coiled coil</keyword>
<dbReference type="InterPro" id="IPR036875">
    <property type="entry name" value="Znf_CCHC_sf"/>
</dbReference>
<evidence type="ECO:0000313" key="6">
    <source>
        <dbReference type="Proteomes" id="UP001151760"/>
    </source>
</evidence>
<organism evidence="5 6">
    <name type="scientific">Tanacetum coccineum</name>
    <dbReference type="NCBI Taxonomy" id="301880"/>
    <lineage>
        <taxon>Eukaryota</taxon>
        <taxon>Viridiplantae</taxon>
        <taxon>Streptophyta</taxon>
        <taxon>Embryophyta</taxon>
        <taxon>Tracheophyta</taxon>
        <taxon>Spermatophyta</taxon>
        <taxon>Magnoliopsida</taxon>
        <taxon>eudicotyledons</taxon>
        <taxon>Gunneridae</taxon>
        <taxon>Pentapetalae</taxon>
        <taxon>asterids</taxon>
        <taxon>campanulids</taxon>
        <taxon>Asterales</taxon>
        <taxon>Asteraceae</taxon>
        <taxon>Asteroideae</taxon>
        <taxon>Anthemideae</taxon>
        <taxon>Anthemidinae</taxon>
        <taxon>Tanacetum</taxon>
    </lineage>
</organism>
<feature type="compositionally biased region" description="Acidic residues" evidence="3">
    <location>
        <begin position="49"/>
        <end position="58"/>
    </location>
</feature>
<feature type="region of interest" description="Disordered" evidence="3">
    <location>
        <begin position="42"/>
        <end position="61"/>
    </location>
</feature>
<accession>A0ABQ5I9Z2</accession>
<feature type="region of interest" description="Disordered" evidence="3">
    <location>
        <begin position="1"/>
        <end position="25"/>
    </location>
</feature>
<feature type="compositionally biased region" description="Polar residues" evidence="3">
    <location>
        <begin position="768"/>
        <end position="777"/>
    </location>
</feature>